<protein>
    <recommendedName>
        <fullName evidence="2">Solute-binding protein family 3/N-terminal domain-containing protein</fullName>
    </recommendedName>
</protein>
<organism evidence="3 4">
    <name type="scientific">Mesorhabditis spiculigera</name>
    <dbReference type="NCBI Taxonomy" id="96644"/>
    <lineage>
        <taxon>Eukaryota</taxon>
        <taxon>Metazoa</taxon>
        <taxon>Ecdysozoa</taxon>
        <taxon>Nematoda</taxon>
        <taxon>Chromadorea</taxon>
        <taxon>Rhabditida</taxon>
        <taxon>Rhabditina</taxon>
        <taxon>Rhabditomorpha</taxon>
        <taxon>Rhabditoidea</taxon>
        <taxon>Rhabditidae</taxon>
        <taxon>Mesorhabditinae</taxon>
        <taxon>Mesorhabditis</taxon>
    </lineage>
</organism>
<dbReference type="EMBL" id="CATQJA010000916">
    <property type="protein sequence ID" value="CAJ0564789.1"/>
    <property type="molecule type" value="Genomic_DNA"/>
</dbReference>
<evidence type="ECO:0000256" key="1">
    <source>
        <dbReference type="SAM" id="Phobius"/>
    </source>
</evidence>
<accession>A0AA36C9S2</accession>
<evidence type="ECO:0000313" key="4">
    <source>
        <dbReference type="Proteomes" id="UP001177023"/>
    </source>
</evidence>
<dbReference type="Proteomes" id="UP001177023">
    <property type="component" value="Unassembled WGS sequence"/>
</dbReference>
<feature type="transmembrane region" description="Helical" evidence="1">
    <location>
        <begin position="202"/>
        <end position="222"/>
    </location>
</feature>
<feature type="transmembrane region" description="Helical" evidence="1">
    <location>
        <begin position="398"/>
        <end position="425"/>
    </location>
</feature>
<dbReference type="Pfam" id="PF00497">
    <property type="entry name" value="SBP_bac_3"/>
    <property type="match status" value="1"/>
</dbReference>
<dbReference type="Gene3D" id="3.40.190.10">
    <property type="entry name" value="Periplasmic binding protein-like II"/>
    <property type="match status" value="3"/>
</dbReference>
<keyword evidence="1" id="KW-1133">Transmembrane helix</keyword>
<feature type="non-terminal residue" evidence="3">
    <location>
        <position position="435"/>
    </location>
</feature>
<feature type="transmembrane region" description="Helical" evidence="1">
    <location>
        <begin position="141"/>
        <end position="159"/>
    </location>
</feature>
<sequence length="435" mass="49389">MSSKIRILFPRNPPDVFDDCKEFPTYAPTIECLFPGWTLEIIMTISQALQLTVEPVFMEGAVGEVNWGTLANGSWEGALQYLQQDKVDVIALLFQQTDVRAQYFDYSYPVTYIQQVLNVREIDATGEISIWDAMKPYQNPVWGIFLASLALQAVALIFVKKVENRLDGIQGDSCWETVWNLIAYQLMQYQESLNFFTNAGRFLLIIFGVGHLLLFLGLYQSYLISALLQDTVTLPFKDLNEMIQSVSDGHYQAVKIQNGNWIFSDIEVSPFFESMRSALKLNPWAIVKDSFAGIDLLETGKYVMFNQIDAYSALYVSQRCDLLTISEGLPQKSAHFLFQRGSEFLSKFNKQIIMQQSFILRTYNKYFDSGFKLSRPSDCHESSGPTGDFKVLGVMDCIGLFVVLLIGWAAAPFVFIAEIFVFKIVARKVTGRPKL</sequence>
<dbReference type="InterPro" id="IPR001638">
    <property type="entry name" value="Solute-binding_3/MltF_N"/>
</dbReference>
<dbReference type="SUPFAM" id="SSF53850">
    <property type="entry name" value="Periplasmic binding protein-like II"/>
    <property type="match status" value="1"/>
</dbReference>
<reference evidence="3" key="1">
    <citation type="submission" date="2023-06" db="EMBL/GenBank/DDBJ databases">
        <authorList>
            <person name="Delattre M."/>
        </authorList>
    </citation>
    <scope>NUCLEOTIDE SEQUENCE</scope>
    <source>
        <strain evidence="3">AF72</strain>
    </source>
</reference>
<proteinExistence type="predicted"/>
<dbReference type="AlphaFoldDB" id="A0AA36C9S2"/>
<name>A0AA36C9S2_9BILA</name>
<comment type="caution">
    <text evidence="3">The sequence shown here is derived from an EMBL/GenBank/DDBJ whole genome shotgun (WGS) entry which is preliminary data.</text>
</comment>
<evidence type="ECO:0000259" key="2">
    <source>
        <dbReference type="Pfam" id="PF00497"/>
    </source>
</evidence>
<gene>
    <name evidence="3" type="ORF">MSPICULIGERA_LOCUS3457</name>
</gene>
<feature type="domain" description="Solute-binding protein family 3/N-terminal" evidence="2">
    <location>
        <begin position="72"/>
        <end position="367"/>
    </location>
</feature>
<evidence type="ECO:0000313" key="3">
    <source>
        <dbReference type="EMBL" id="CAJ0564789.1"/>
    </source>
</evidence>
<dbReference type="PANTHER" id="PTHR22714:SF7">
    <property type="entry name" value="SOLUTE-BINDING PROTEIN FAMILY 3_N-TERMINAL DOMAIN-CONTAINING PROTEIN"/>
    <property type="match status" value="1"/>
</dbReference>
<keyword evidence="4" id="KW-1185">Reference proteome</keyword>
<keyword evidence="1" id="KW-0812">Transmembrane</keyword>
<dbReference type="PANTHER" id="PTHR22714">
    <property type="entry name" value="PROTEIN CBG02446-RELATED"/>
    <property type="match status" value="1"/>
</dbReference>
<keyword evidence="1" id="KW-0472">Membrane</keyword>
<dbReference type="InterPro" id="IPR040128">
    <property type="entry name" value="T25E4.2-like"/>
</dbReference>